<organism evidence="1 2">
    <name type="scientific">Endobacterium cereale</name>
    <dbReference type="NCBI Taxonomy" id="2663029"/>
    <lineage>
        <taxon>Bacteria</taxon>
        <taxon>Pseudomonadati</taxon>
        <taxon>Pseudomonadota</taxon>
        <taxon>Alphaproteobacteria</taxon>
        <taxon>Hyphomicrobiales</taxon>
        <taxon>Rhizobiaceae</taxon>
        <taxon>Endobacterium</taxon>
    </lineage>
</organism>
<reference evidence="1 2" key="1">
    <citation type="submission" date="2019-11" db="EMBL/GenBank/DDBJ databases">
        <title>Genome analysis of Rhizobacterium cereale a novel genus and species isolated from maize roots in North Spain.</title>
        <authorList>
            <person name="Menendez E."/>
            <person name="Flores-Felix J.D."/>
            <person name="Ramirez-Bahena M.-H."/>
            <person name="Igual J.M."/>
            <person name="Garcia-Fraile P."/>
            <person name="Peix A."/>
            <person name="Velazquez E."/>
        </authorList>
    </citation>
    <scope>NUCLEOTIDE SEQUENCE [LARGE SCALE GENOMIC DNA]</scope>
    <source>
        <strain evidence="1 2">RZME27</strain>
    </source>
</reference>
<name>A0A6A8AJU4_9HYPH</name>
<dbReference type="RefSeq" id="WP_153360234.1">
    <property type="nucleotide sequence ID" value="NZ_JAYKOO010000004.1"/>
</dbReference>
<comment type="caution">
    <text evidence="1">The sequence shown here is derived from an EMBL/GenBank/DDBJ whole genome shotgun (WGS) entry which is preliminary data.</text>
</comment>
<sequence>MSNSCTVFTPTEQQVVDTIQRAGEGLMAAVQNALEEATKQAADAWPTTDLTESPPPIEYFAAVLHQNMFLILCGADIETMKGGNPVMAGHLIRSEQKIVEHYWSGEGD</sequence>
<protein>
    <submittedName>
        <fullName evidence="1">Uncharacterized protein</fullName>
    </submittedName>
</protein>
<dbReference type="AlphaFoldDB" id="A0A6A8AJU4"/>
<evidence type="ECO:0000313" key="2">
    <source>
        <dbReference type="Proteomes" id="UP000435138"/>
    </source>
</evidence>
<accession>A0A6A8AJU4</accession>
<keyword evidence="2" id="KW-1185">Reference proteome</keyword>
<dbReference type="Proteomes" id="UP000435138">
    <property type="component" value="Unassembled WGS sequence"/>
</dbReference>
<dbReference type="EMBL" id="WIXI01000051">
    <property type="protein sequence ID" value="MQY50000.1"/>
    <property type="molecule type" value="Genomic_DNA"/>
</dbReference>
<proteinExistence type="predicted"/>
<evidence type="ECO:0000313" key="1">
    <source>
        <dbReference type="EMBL" id="MQY50000.1"/>
    </source>
</evidence>
<gene>
    <name evidence="1" type="ORF">GAO09_28635</name>
</gene>